<evidence type="ECO:0008006" key="3">
    <source>
        <dbReference type="Google" id="ProtNLM"/>
    </source>
</evidence>
<dbReference type="InterPro" id="IPR024492">
    <property type="entry name" value="DUF2764"/>
</dbReference>
<evidence type="ECO:0000313" key="1">
    <source>
        <dbReference type="EMBL" id="SEQ80830.1"/>
    </source>
</evidence>
<dbReference type="Pfam" id="PF10962">
    <property type="entry name" value="DUF2764"/>
    <property type="match status" value="1"/>
</dbReference>
<sequence length="180" mass="20397">MAYYYLVSQLPNISPSEGKSALPMNTEQFREVASRFISEEEKAVLEGLSLVPPMELTSTGSAFLDVWYEKERNLRCALAQIRAQKLKKDSVPLPPGCTADIISAARTAVGMDSPLSAEQFLYEYRLRLLDDLRPLDAFSIDAVYAYGLRLMLIERMRKFEVENGKTSYHKIYDTILDGDK</sequence>
<organism evidence="1 2">
    <name type="scientific">Treponema bryantii</name>
    <dbReference type="NCBI Taxonomy" id="163"/>
    <lineage>
        <taxon>Bacteria</taxon>
        <taxon>Pseudomonadati</taxon>
        <taxon>Spirochaetota</taxon>
        <taxon>Spirochaetia</taxon>
        <taxon>Spirochaetales</taxon>
        <taxon>Treponemataceae</taxon>
        <taxon>Treponema</taxon>
    </lineage>
</organism>
<dbReference type="EMBL" id="FOFU01000011">
    <property type="protein sequence ID" value="SEQ80830.1"/>
    <property type="molecule type" value="Genomic_DNA"/>
</dbReference>
<proteinExistence type="predicted"/>
<name>A0A1H9J1U7_9SPIR</name>
<dbReference type="OrthoDB" id="5417808at2"/>
<keyword evidence="2" id="KW-1185">Reference proteome</keyword>
<dbReference type="STRING" id="163.SAMN04487775_102157"/>
<protein>
    <recommendedName>
        <fullName evidence="3">DUF2764 family protein</fullName>
    </recommendedName>
</protein>
<dbReference type="Proteomes" id="UP000182360">
    <property type="component" value="Unassembled WGS sequence"/>
</dbReference>
<dbReference type="AlphaFoldDB" id="A0A1H9J1U7"/>
<evidence type="ECO:0000313" key="2">
    <source>
        <dbReference type="Proteomes" id="UP000182360"/>
    </source>
</evidence>
<dbReference type="RefSeq" id="WP_074645238.1">
    <property type="nucleotide sequence ID" value="NZ_AP025286.1"/>
</dbReference>
<gene>
    <name evidence="1" type="ORF">SAMN04487977_11142</name>
</gene>
<reference evidence="1 2" key="1">
    <citation type="submission" date="2016-10" db="EMBL/GenBank/DDBJ databases">
        <authorList>
            <person name="de Groot N.N."/>
        </authorList>
    </citation>
    <scope>NUCLEOTIDE SEQUENCE [LARGE SCALE GENOMIC DNA]</scope>
    <source>
        <strain evidence="1 2">B25</strain>
    </source>
</reference>
<accession>A0A1H9J1U7</accession>